<name>A0A6F8YMS8_9ACTN</name>
<dbReference type="Gene3D" id="1.10.260.40">
    <property type="entry name" value="lambda repressor-like DNA-binding domains"/>
    <property type="match status" value="1"/>
</dbReference>
<dbReference type="KEGG" id="psuu:Psuf_047230"/>
<dbReference type="PANTHER" id="PTHR35010:SF4">
    <property type="entry name" value="BLL5781 PROTEIN"/>
    <property type="match status" value="1"/>
</dbReference>
<dbReference type="Gene3D" id="3.30.450.180">
    <property type="match status" value="1"/>
</dbReference>
<dbReference type="Pfam" id="PF13560">
    <property type="entry name" value="HTH_31"/>
    <property type="match status" value="1"/>
</dbReference>
<proteinExistence type="predicted"/>
<dbReference type="SMART" id="SM00530">
    <property type="entry name" value="HTH_XRE"/>
    <property type="match status" value="1"/>
</dbReference>
<gene>
    <name evidence="2" type="ORF">Psuf_047230</name>
</gene>
<dbReference type="InterPro" id="IPR041413">
    <property type="entry name" value="MLTR_LBD"/>
</dbReference>
<dbReference type="PROSITE" id="PS50943">
    <property type="entry name" value="HTH_CROC1"/>
    <property type="match status" value="1"/>
</dbReference>
<dbReference type="RefSeq" id="WP_173158936.1">
    <property type="nucleotide sequence ID" value="NZ_AP022871.1"/>
</dbReference>
<reference evidence="2 3" key="2">
    <citation type="submission" date="2020-03" db="EMBL/GenBank/DDBJ databases">
        <authorList>
            <person name="Ichikawa N."/>
            <person name="Kimura A."/>
            <person name="Kitahashi Y."/>
            <person name="Uohara A."/>
        </authorList>
    </citation>
    <scope>NUCLEOTIDE SEQUENCE [LARGE SCALE GENOMIC DNA]</scope>
    <source>
        <strain evidence="2 3">NBRC 105367</strain>
    </source>
</reference>
<dbReference type="Pfam" id="PF17765">
    <property type="entry name" value="MLTR_LBD"/>
    <property type="match status" value="1"/>
</dbReference>
<protein>
    <submittedName>
        <fullName evidence="2">Transcriptional regulator</fullName>
    </submittedName>
</protein>
<accession>A0A6F8YMS8</accession>
<evidence type="ECO:0000313" key="2">
    <source>
        <dbReference type="EMBL" id="BCB87410.1"/>
    </source>
</evidence>
<dbReference type="GO" id="GO:0003677">
    <property type="term" value="F:DNA binding"/>
    <property type="evidence" value="ECO:0007669"/>
    <property type="project" value="InterPro"/>
</dbReference>
<evidence type="ECO:0000313" key="3">
    <source>
        <dbReference type="Proteomes" id="UP000503011"/>
    </source>
</evidence>
<dbReference type="InterPro" id="IPR001387">
    <property type="entry name" value="Cro/C1-type_HTH"/>
</dbReference>
<dbReference type="AlphaFoldDB" id="A0A6F8YMS8"/>
<organism evidence="2 3">
    <name type="scientific">Phytohabitans suffuscus</name>
    <dbReference type="NCBI Taxonomy" id="624315"/>
    <lineage>
        <taxon>Bacteria</taxon>
        <taxon>Bacillati</taxon>
        <taxon>Actinomycetota</taxon>
        <taxon>Actinomycetes</taxon>
        <taxon>Micromonosporales</taxon>
        <taxon>Micromonosporaceae</taxon>
    </lineage>
</organism>
<feature type="domain" description="HTH cro/C1-type" evidence="1">
    <location>
        <begin position="7"/>
        <end position="61"/>
    </location>
</feature>
<dbReference type="EMBL" id="AP022871">
    <property type="protein sequence ID" value="BCB87410.1"/>
    <property type="molecule type" value="Genomic_DNA"/>
</dbReference>
<dbReference type="PANTHER" id="PTHR35010">
    <property type="entry name" value="BLL4672 PROTEIN-RELATED"/>
    <property type="match status" value="1"/>
</dbReference>
<dbReference type="SUPFAM" id="SSF47413">
    <property type="entry name" value="lambda repressor-like DNA-binding domains"/>
    <property type="match status" value="1"/>
</dbReference>
<reference evidence="2 3" key="1">
    <citation type="submission" date="2020-03" db="EMBL/GenBank/DDBJ databases">
        <title>Whole genome shotgun sequence of Phytohabitans suffuscus NBRC 105367.</title>
        <authorList>
            <person name="Komaki H."/>
            <person name="Tamura T."/>
        </authorList>
    </citation>
    <scope>NUCLEOTIDE SEQUENCE [LARGE SCALE GENOMIC DNA]</scope>
    <source>
        <strain evidence="2 3">NBRC 105367</strain>
    </source>
</reference>
<evidence type="ECO:0000259" key="1">
    <source>
        <dbReference type="PROSITE" id="PS50943"/>
    </source>
</evidence>
<sequence length="255" mass="28350">MTVGQLLRRWRQVRRLSQLELAIQAEVSTRHLSFVETGRAAPSREMLLRLADHLDVPLRDRNELLLAAGYAPAYPAAPLDSPELTAVRDAIRQILAGHEPYPAVVVDRAWRLVDANTSVAVLTEGVAPELLAPPLNVMRLTLHPDGMAPRVANLPQWRAHLLERMRRQLLTGDDELAALYDELRGYPGGEPGADVETPGPSSFAVPLRLRHRERELAFFSTTATFGTPLDITVAELAIESFFPADDDTRKYLQSL</sequence>
<dbReference type="Proteomes" id="UP000503011">
    <property type="component" value="Chromosome"/>
</dbReference>
<dbReference type="InterPro" id="IPR010982">
    <property type="entry name" value="Lambda_DNA-bd_dom_sf"/>
</dbReference>
<keyword evidence="3" id="KW-1185">Reference proteome</keyword>
<dbReference type="CDD" id="cd00093">
    <property type="entry name" value="HTH_XRE"/>
    <property type="match status" value="1"/>
</dbReference>